<dbReference type="GO" id="GO:0043614">
    <property type="term" value="C:multi-eIF complex"/>
    <property type="evidence" value="ECO:0007669"/>
    <property type="project" value="TreeGrafter"/>
</dbReference>
<protein>
    <submittedName>
        <fullName evidence="6">Subunit A of eukaryotic translation initiation factor 3</fullName>
    </submittedName>
</protein>
<comment type="caution">
    <text evidence="6">The sequence shown here is derived from an EMBL/GenBank/DDBJ whole genome shotgun (WGS) entry which is preliminary data.</text>
</comment>
<evidence type="ECO:0000259" key="5">
    <source>
        <dbReference type="Pfam" id="PF22591"/>
    </source>
</evidence>
<dbReference type="VEuPathDB" id="MicrosporidiaDB:DI09_69p50"/>
<gene>
    <name evidence="6" type="ORF">DI09_69p50</name>
</gene>
<dbReference type="InterPro" id="IPR027512">
    <property type="entry name" value="EIF3A"/>
</dbReference>
<dbReference type="RefSeq" id="XP_013236924.1">
    <property type="nucleotide sequence ID" value="XM_013381470.1"/>
</dbReference>
<feature type="region of interest" description="Disordered" evidence="4">
    <location>
        <begin position="846"/>
        <end position="899"/>
    </location>
</feature>
<dbReference type="GO" id="GO:0071541">
    <property type="term" value="C:eukaryotic translation initiation factor 3 complex, eIF3m"/>
    <property type="evidence" value="ECO:0007669"/>
    <property type="project" value="TreeGrafter"/>
</dbReference>
<dbReference type="GO" id="GO:0001732">
    <property type="term" value="P:formation of cytoplasmic translation initiation complex"/>
    <property type="evidence" value="ECO:0007669"/>
    <property type="project" value="TreeGrafter"/>
</dbReference>
<feature type="compositionally biased region" description="Low complexity" evidence="4">
    <location>
        <begin position="871"/>
        <end position="891"/>
    </location>
</feature>
<feature type="domain" description="eIF3a PCI" evidence="5">
    <location>
        <begin position="9"/>
        <end position="411"/>
    </location>
</feature>
<dbReference type="PANTHER" id="PTHR14005:SF0">
    <property type="entry name" value="EUKARYOTIC TRANSLATION INITIATION FACTOR 3 SUBUNIT A"/>
    <property type="match status" value="1"/>
</dbReference>
<organism evidence="6 7">
    <name type="scientific">Mitosporidium daphniae</name>
    <dbReference type="NCBI Taxonomy" id="1485682"/>
    <lineage>
        <taxon>Eukaryota</taxon>
        <taxon>Fungi</taxon>
        <taxon>Fungi incertae sedis</taxon>
        <taxon>Microsporidia</taxon>
        <taxon>Mitosporidium</taxon>
    </lineage>
</organism>
<dbReference type="GO" id="GO:0071540">
    <property type="term" value="C:eukaryotic translation initiation factor 3 complex, eIF3e"/>
    <property type="evidence" value="ECO:0007669"/>
    <property type="project" value="TreeGrafter"/>
</dbReference>
<evidence type="ECO:0000256" key="1">
    <source>
        <dbReference type="ARBA" id="ARBA00022490"/>
    </source>
</evidence>
<proteinExistence type="predicted"/>
<keyword evidence="7" id="KW-1185">Reference proteome</keyword>
<evidence type="ECO:0000313" key="7">
    <source>
        <dbReference type="Proteomes" id="UP000029725"/>
    </source>
</evidence>
<reference evidence="6 7" key="1">
    <citation type="submission" date="2014-04" db="EMBL/GenBank/DDBJ databases">
        <title>A new species of microsporidia sheds light on the evolution of extreme parasitism.</title>
        <authorList>
            <person name="Haag K.L."/>
            <person name="James T.Y."/>
            <person name="Larsson R."/>
            <person name="Schaer T.M."/>
            <person name="Refardt D."/>
            <person name="Pombert J.-F."/>
            <person name="Ebert D."/>
        </authorList>
    </citation>
    <scope>NUCLEOTIDE SEQUENCE [LARGE SCALE GENOMIC DNA]</scope>
    <source>
        <strain evidence="6 7">UGP3</strain>
        <tissue evidence="6">Spores</tissue>
    </source>
</reference>
<dbReference type="Proteomes" id="UP000029725">
    <property type="component" value="Unassembled WGS sequence"/>
</dbReference>
<keyword evidence="2 6" id="KW-0396">Initiation factor</keyword>
<evidence type="ECO:0000256" key="3">
    <source>
        <dbReference type="ARBA" id="ARBA00022917"/>
    </source>
</evidence>
<accession>A0A098VRY6</accession>
<dbReference type="Pfam" id="PF22591">
    <property type="entry name" value="eIF3a_PCI_TPR-like"/>
    <property type="match status" value="1"/>
</dbReference>
<keyword evidence="3" id="KW-0648">Protein biosynthesis</keyword>
<dbReference type="GO" id="GO:0002188">
    <property type="term" value="P:translation reinitiation"/>
    <property type="evidence" value="ECO:0007669"/>
    <property type="project" value="TreeGrafter"/>
</dbReference>
<dbReference type="GO" id="GO:0003743">
    <property type="term" value="F:translation initiation factor activity"/>
    <property type="evidence" value="ECO:0007669"/>
    <property type="project" value="UniProtKB-KW"/>
</dbReference>
<evidence type="ECO:0000313" key="6">
    <source>
        <dbReference type="EMBL" id="KGG50481.1"/>
    </source>
</evidence>
<keyword evidence="1" id="KW-0963">Cytoplasm</keyword>
<evidence type="ECO:0000256" key="2">
    <source>
        <dbReference type="ARBA" id="ARBA00022540"/>
    </source>
</evidence>
<dbReference type="Gene3D" id="4.10.860.10">
    <property type="entry name" value="UVR domain"/>
    <property type="match status" value="1"/>
</dbReference>
<dbReference type="PANTHER" id="PTHR14005">
    <property type="entry name" value="EUKARYOTIC TRANSLATION INITIATION FACTOR 3, THETA SUBUNIT"/>
    <property type="match status" value="1"/>
</dbReference>
<dbReference type="InterPro" id="IPR054711">
    <property type="entry name" value="eIF3a_PCI_TPR-like"/>
</dbReference>
<dbReference type="AlphaFoldDB" id="A0A098VRY6"/>
<dbReference type="OrthoDB" id="18884at2759"/>
<name>A0A098VRY6_9MICR</name>
<sequence>MSFIAFKPENALKRVEELILVGQSSLAFQNLHDLIMSKRLRYNQVNYENIMLRYITLAVNMKKGKNAKEALTQYRNQTLFSNLSSFEQVMLKFVESAESKVPCDLHVASEVEDFDSSDTPESAIERILNGEDEADSGFVNTPDSEDSSTTAIRFLWEAYRISLDIVRNNTKLEVFYRFVATKAFEFCGKYGRKSEFRRLCDVLRNHLSQIIKTIPSSMSHSGISLLNQESMIMQMQIRFTQLNTAIHLEVWPEAFKSIEDIYELLCINKKGIVDHQLMINYYEALTKIFRVSGNSLFLAAAWNKYLSFVGSQSETVPQAKLQELTTCTLLSALSVPIHISSNSPFKDLLNESAMDYQESQLSRDSKITAMMGLSKIPTRDQLISEASSLHYWNHVDTDVKVLYEILSASSETESPFAISEKLLATLSRLNSKKVYVQFMPIVQKTIFSSLFEKIITSLPQISFDDLLTISSNIFLSKISLFDLEIAVLQEAQHYSQSFKILIDDLTRTFYIRPVFDIDSILAPVFEPIKVDLSDAALASPLDENSVPESNNLGSIEAQISSILPLRSAAFTPESISNLSKMLREISLALQHEQYLIQLNKEIIAQNKQTSEAVSKAKELKEAAELAEKASVEQELFRAQRAELLEAHEQERKKNELLEIQLLEKRKLIDQVVQKISGYGKTIDPNTLLSMSREEILRVQAELLAEGKREVEKKVSAIAKRMDHFERALRQEERPILTKDYEAQRILDQESHVILNEKKRALAAAKHALQMATIKSAVLRQEEASSYFEALKHARTAAISDVAEKMAKDLSLAKEERIAKATAALLQKKADEEYISKKRAQEAEAAARLQKQQEMQRAREAEIEAKLEKQRSSIGSASSPSSIPTPARASTTGYKKKHYY</sequence>
<dbReference type="GO" id="GO:0003729">
    <property type="term" value="F:mRNA binding"/>
    <property type="evidence" value="ECO:0007669"/>
    <property type="project" value="TreeGrafter"/>
</dbReference>
<dbReference type="EMBL" id="JMKJ01000578">
    <property type="protein sequence ID" value="KGG50481.1"/>
    <property type="molecule type" value="Genomic_DNA"/>
</dbReference>
<dbReference type="GeneID" id="25260633"/>
<dbReference type="HOGENOM" id="CLU_002096_2_1_1"/>
<feature type="compositionally biased region" description="Basic and acidic residues" evidence="4">
    <location>
        <begin position="853"/>
        <end position="870"/>
    </location>
</feature>
<dbReference type="Gene3D" id="1.25.40.860">
    <property type="match status" value="1"/>
</dbReference>
<evidence type="ECO:0000256" key="4">
    <source>
        <dbReference type="SAM" id="MobiDB-lite"/>
    </source>
</evidence>